<feature type="domain" description="Protein kinase" evidence="7">
    <location>
        <begin position="35"/>
        <end position="271"/>
    </location>
</feature>
<proteinExistence type="predicted"/>
<keyword evidence="4" id="KW-0067">ATP-binding</keyword>
<keyword evidence="9" id="KW-1185">Reference proteome</keyword>
<feature type="region of interest" description="Disordered" evidence="5">
    <location>
        <begin position="617"/>
        <end position="678"/>
    </location>
</feature>
<protein>
    <recommendedName>
        <fullName evidence="7">Protein kinase domain-containing protein</fullName>
    </recommendedName>
</protein>
<feature type="compositionally biased region" description="Pro residues" evidence="5">
    <location>
        <begin position="627"/>
        <end position="645"/>
    </location>
</feature>
<keyword evidence="1" id="KW-0808">Transferase</keyword>
<keyword evidence="6" id="KW-0812">Transmembrane</keyword>
<gene>
    <name evidence="8" type="ORF">POL25_02720</name>
</gene>
<dbReference type="Gene3D" id="1.10.510.10">
    <property type="entry name" value="Transferase(Phosphotransferase) domain 1"/>
    <property type="match status" value="1"/>
</dbReference>
<keyword evidence="3" id="KW-0418">Kinase</keyword>
<evidence type="ECO:0000256" key="2">
    <source>
        <dbReference type="ARBA" id="ARBA00022741"/>
    </source>
</evidence>
<comment type="caution">
    <text evidence="8">The sequence shown here is derived from an EMBL/GenBank/DDBJ whole genome shotgun (WGS) entry which is preliminary data.</text>
</comment>
<dbReference type="PROSITE" id="PS50011">
    <property type="entry name" value="PROTEIN_KINASE_DOM"/>
    <property type="match status" value="1"/>
</dbReference>
<organism evidence="8 9">
    <name type="scientific">Nannocystis bainbridge</name>
    <dbReference type="NCBI Taxonomy" id="2995303"/>
    <lineage>
        <taxon>Bacteria</taxon>
        <taxon>Pseudomonadati</taxon>
        <taxon>Myxococcota</taxon>
        <taxon>Polyangia</taxon>
        <taxon>Nannocystales</taxon>
        <taxon>Nannocystaceae</taxon>
        <taxon>Nannocystis</taxon>
    </lineage>
</organism>
<evidence type="ECO:0000313" key="9">
    <source>
        <dbReference type="Proteomes" id="UP001221686"/>
    </source>
</evidence>
<feature type="region of interest" description="Disordered" evidence="5">
    <location>
        <begin position="1"/>
        <end position="31"/>
    </location>
</feature>
<keyword evidence="6" id="KW-1133">Transmembrane helix</keyword>
<dbReference type="InterPro" id="IPR000719">
    <property type="entry name" value="Prot_kinase_dom"/>
</dbReference>
<feature type="transmembrane region" description="Helical" evidence="6">
    <location>
        <begin position="683"/>
        <end position="703"/>
    </location>
</feature>
<accession>A0ABT5DST3</accession>
<evidence type="ECO:0000313" key="8">
    <source>
        <dbReference type="EMBL" id="MDC0715788.1"/>
    </source>
</evidence>
<evidence type="ECO:0000256" key="4">
    <source>
        <dbReference type="ARBA" id="ARBA00022840"/>
    </source>
</evidence>
<evidence type="ECO:0000259" key="7">
    <source>
        <dbReference type="PROSITE" id="PS50011"/>
    </source>
</evidence>
<sequence>MRTSLAAPLPGPDRDAPPPGERGSPQPGDRLAGRYKLLTRVRGEGAAHVYLAHDGHAEVGLLAVDPARCDPRDWVVFTDVVAFASAARIPGLALFHGLSAAPAPPFCLAHASGRTLAHLLREEGPIAWQRALALGERLATILAAVESTLGIAHRALTPDRCVLTSDHDLHILDYGVAEIEPFASPDDATHRAPEQRRGPGDHRSDVYSLAAILFELIAGERPSGRLTPRLRSSVRDAPQHVDDLFARALAPDPERRYPDLESLRVALHAALAQAPVARVVTPASPILARPTEPATLRPAPAIVPAAAAMLDLRTGPAPLAAPAPAASVRILAPGVTPAPMVDPGPAPTAAPAAIRATDRGVQAPAVIPAPDRRMQAPAVIPAPARRVQAPAVIPAPRPTAAPAAIRQPDRAPAIAADPRFAAPAAIRSPAAASAPLFAARPAAAVTPAAATLRDPSPAVARLNPPRATVSAALTEIIPPATPVRVQESPVRRDILSSLAPAFISPPSPELPARDGTTLIDPPSLRPVVRAAPKPDATELLPDLPARLASASSQLRADARLAQPAASISSQQLRADARDPAAAISSQQLRAAARVPAAAIRSQQLRADARVPAAAISSQQLRAAASRPNPPAPLEPEPLAPSPAPVRPTQLAARPASPPPQPRVASSAATSDPHPKSGPPDRRLLIAAVFVINLSLALIVLYLFMR</sequence>
<dbReference type="RefSeq" id="WP_272084213.1">
    <property type="nucleotide sequence ID" value="NZ_JAQNDL010000001.1"/>
</dbReference>
<dbReference type="SUPFAM" id="SSF56112">
    <property type="entry name" value="Protein kinase-like (PK-like)"/>
    <property type="match status" value="1"/>
</dbReference>
<dbReference type="PANTHER" id="PTHR43289">
    <property type="entry name" value="MITOGEN-ACTIVATED PROTEIN KINASE KINASE KINASE 20-RELATED"/>
    <property type="match status" value="1"/>
</dbReference>
<evidence type="ECO:0000256" key="5">
    <source>
        <dbReference type="SAM" id="MobiDB-lite"/>
    </source>
</evidence>
<evidence type="ECO:0000256" key="1">
    <source>
        <dbReference type="ARBA" id="ARBA00022679"/>
    </source>
</evidence>
<dbReference type="SMART" id="SM00220">
    <property type="entry name" value="S_TKc"/>
    <property type="match status" value="1"/>
</dbReference>
<feature type="region of interest" description="Disordered" evidence="5">
    <location>
        <begin position="183"/>
        <end position="203"/>
    </location>
</feature>
<evidence type="ECO:0000256" key="6">
    <source>
        <dbReference type="SAM" id="Phobius"/>
    </source>
</evidence>
<keyword evidence="6" id="KW-0472">Membrane</keyword>
<dbReference type="PANTHER" id="PTHR43289:SF34">
    <property type="entry name" value="SERINE_THREONINE-PROTEIN KINASE YBDM-RELATED"/>
    <property type="match status" value="1"/>
</dbReference>
<evidence type="ECO:0000256" key="3">
    <source>
        <dbReference type="ARBA" id="ARBA00022777"/>
    </source>
</evidence>
<feature type="compositionally biased region" description="Basic and acidic residues" evidence="5">
    <location>
        <begin position="187"/>
        <end position="203"/>
    </location>
</feature>
<name>A0ABT5DST3_9BACT</name>
<reference evidence="8 9" key="1">
    <citation type="submission" date="2022-11" db="EMBL/GenBank/DDBJ databases">
        <title>Minimal conservation of predation-associated metabolite biosynthetic gene clusters underscores biosynthetic potential of Myxococcota including descriptions for ten novel species: Archangium lansinium sp. nov., Myxococcus landrumus sp. nov., Nannocystis bai.</title>
        <authorList>
            <person name="Ahearne A."/>
            <person name="Stevens C."/>
            <person name="Dowd S."/>
        </authorList>
    </citation>
    <scope>NUCLEOTIDE SEQUENCE [LARGE SCALE GENOMIC DNA]</scope>
    <source>
        <strain evidence="8 9">BB15-2</strain>
    </source>
</reference>
<dbReference type="InterPro" id="IPR011009">
    <property type="entry name" value="Kinase-like_dom_sf"/>
</dbReference>
<dbReference type="Proteomes" id="UP001221686">
    <property type="component" value="Unassembled WGS sequence"/>
</dbReference>
<keyword evidence="2" id="KW-0547">Nucleotide-binding</keyword>
<dbReference type="EMBL" id="JAQNDL010000001">
    <property type="protein sequence ID" value="MDC0715788.1"/>
    <property type="molecule type" value="Genomic_DNA"/>
</dbReference>